<sequence>MTEAVTILVRRRVKAGREAEYEAWLTRLTEGVARAFPGYLGAEFHRPVRPGDAYRSLFRFDSLTHLEAFETSDFRARMLEEGADLFAANAVWDRMTGLEFWFDPPVGTQVPQPSPHRMALVLIGVVFTLVLLLNLTLGPVMQVWPLPLRVLATVTIQIGLMTYVIMPRLTPRIARFIYPRSSSSEPSTH</sequence>
<dbReference type="RefSeq" id="WP_281466600.1">
    <property type="nucleotide sequence ID" value="NZ_CP124535.1"/>
</dbReference>
<feature type="domain" description="ABM" evidence="2">
    <location>
        <begin position="5"/>
        <end position="73"/>
    </location>
</feature>
<evidence type="ECO:0000313" key="4">
    <source>
        <dbReference type="Proteomes" id="UP001230978"/>
    </source>
</evidence>
<dbReference type="InterPro" id="IPR011008">
    <property type="entry name" value="Dimeric_a/b-barrel"/>
</dbReference>
<keyword evidence="3" id="KW-0560">Oxidoreductase</keyword>
<dbReference type="PANTHER" id="PTHR40057:SF1">
    <property type="entry name" value="SLR1162 PROTEIN"/>
    <property type="match status" value="1"/>
</dbReference>
<keyword evidence="4" id="KW-1185">Reference proteome</keyword>
<keyword evidence="1" id="KW-0472">Membrane</keyword>
<dbReference type="GO" id="GO:0004497">
    <property type="term" value="F:monooxygenase activity"/>
    <property type="evidence" value="ECO:0007669"/>
    <property type="project" value="UniProtKB-KW"/>
</dbReference>
<organism evidence="3 4">
    <name type="scientific">Fuscovulum ytuae</name>
    <dbReference type="NCBI Taxonomy" id="3042299"/>
    <lineage>
        <taxon>Bacteria</taxon>
        <taxon>Pseudomonadati</taxon>
        <taxon>Pseudomonadota</taxon>
        <taxon>Alphaproteobacteria</taxon>
        <taxon>Rhodobacterales</taxon>
        <taxon>Paracoccaceae</taxon>
        <taxon>Fuscovulum</taxon>
    </lineage>
</organism>
<name>A0ABY8Q7T7_9RHOB</name>
<protein>
    <submittedName>
        <fullName evidence="3">Antibiotic biosynthesis monooxygenase</fullName>
    </submittedName>
</protein>
<gene>
    <name evidence="3" type="ORF">QF092_00605</name>
</gene>
<keyword evidence="3" id="KW-0503">Monooxygenase</keyword>
<proteinExistence type="predicted"/>
<dbReference type="InterPro" id="IPR038762">
    <property type="entry name" value="ABM_predict"/>
</dbReference>
<accession>A0ABY8Q7T7</accession>
<feature type="transmembrane region" description="Helical" evidence="1">
    <location>
        <begin position="119"/>
        <end position="140"/>
    </location>
</feature>
<dbReference type="Pfam" id="PF03992">
    <property type="entry name" value="ABM"/>
    <property type="match status" value="1"/>
</dbReference>
<feature type="transmembrane region" description="Helical" evidence="1">
    <location>
        <begin position="146"/>
        <end position="166"/>
    </location>
</feature>
<evidence type="ECO:0000259" key="2">
    <source>
        <dbReference type="Pfam" id="PF03992"/>
    </source>
</evidence>
<evidence type="ECO:0000313" key="3">
    <source>
        <dbReference type="EMBL" id="WGV16347.1"/>
    </source>
</evidence>
<keyword evidence="1" id="KW-1133">Transmembrane helix</keyword>
<dbReference type="Proteomes" id="UP001230978">
    <property type="component" value="Chromosome"/>
</dbReference>
<dbReference type="EMBL" id="CP124535">
    <property type="protein sequence ID" value="WGV16347.1"/>
    <property type="molecule type" value="Genomic_DNA"/>
</dbReference>
<dbReference type="PANTHER" id="PTHR40057">
    <property type="entry name" value="SLR1162 PROTEIN"/>
    <property type="match status" value="1"/>
</dbReference>
<dbReference type="InterPro" id="IPR007138">
    <property type="entry name" value="ABM_dom"/>
</dbReference>
<keyword evidence="1" id="KW-0812">Transmembrane</keyword>
<dbReference type="Gene3D" id="3.30.70.100">
    <property type="match status" value="1"/>
</dbReference>
<dbReference type="SUPFAM" id="SSF54909">
    <property type="entry name" value="Dimeric alpha+beta barrel"/>
    <property type="match status" value="1"/>
</dbReference>
<reference evidence="3 4" key="1">
    <citation type="submission" date="2023-04" db="EMBL/GenBank/DDBJ databases">
        <title>YMD61, complete Genome.</title>
        <authorList>
            <person name="Zhang J."/>
        </authorList>
    </citation>
    <scope>NUCLEOTIDE SEQUENCE [LARGE SCALE GENOMIC DNA]</scope>
    <source>
        <strain evidence="3 4">YMD61</strain>
    </source>
</reference>
<evidence type="ECO:0000256" key="1">
    <source>
        <dbReference type="SAM" id="Phobius"/>
    </source>
</evidence>